<feature type="compositionally biased region" description="Polar residues" evidence="4">
    <location>
        <begin position="1"/>
        <end position="12"/>
    </location>
</feature>
<keyword evidence="8" id="KW-1185">Reference proteome</keyword>
<dbReference type="InterPro" id="IPR017853">
    <property type="entry name" value="GH"/>
</dbReference>
<reference evidence="7" key="1">
    <citation type="journal article" date="2020" name="Fungal Divers.">
        <title>Resolving the Mortierellaceae phylogeny through synthesis of multi-gene phylogenetics and phylogenomics.</title>
        <authorList>
            <person name="Vandepol N."/>
            <person name="Liber J."/>
            <person name="Desiro A."/>
            <person name="Na H."/>
            <person name="Kennedy M."/>
            <person name="Barry K."/>
            <person name="Grigoriev I.V."/>
            <person name="Miller A.N."/>
            <person name="O'Donnell K."/>
            <person name="Stajich J.E."/>
            <person name="Bonito G."/>
        </authorList>
    </citation>
    <scope>NUCLEOTIDE SEQUENCE</scope>
    <source>
        <strain evidence="7">NVP1</strain>
    </source>
</reference>
<dbReference type="AlphaFoldDB" id="A0A9P5VJS0"/>
<dbReference type="Pfam" id="PF18564">
    <property type="entry name" value="Glyco_hydro_5_C"/>
    <property type="match status" value="1"/>
</dbReference>
<dbReference type="PROSITE" id="PS00659">
    <property type="entry name" value="GLYCOSYL_HYDROL_F5"/>
    <property type="match status" value="1"/>
</dbReference>
<feature type="domain" description="Glycoside hydrolase family 5 C-terminal" evidence="6">
    <location>
        <begin position="794"/>
        <end position="866"/>
    </location>
</feature>
<feature type="region of interest" description="Disordered" evidence="4">
    <location>
        <begin position="65"/>
        <end position="89"/>
    </location>
</feature>
<feature type="compositionally biased region" description="Basic and acidic residues" evidence="4">
    <location>
        <begin position="13"/>
        <end position="25"/>
    </location>
</feature>
<dbReference type="InterPro" id="IPR001547">
    <property type="entry name" value="Glyco_hydro_5"/>
</dbReference>
<feature type="compositionally biased region" description="Polar residues" evidence="4">
    <location>
        <begin position="80"/>
        <end position="89"/>
    </location>
</feature>
<evidence type="ECO:0000259" key="6">
    <source>
        <dbReference type="Pfam" id="PF18564"/>
    </source>
</evidence>
<evidence type="ECO:0000313" key="8">
    <source>
        <dbReference type="Proteomes" id="UP000696485"/>
    </source>
</evidence>
<dbReference type="GO" id="GO:1904462">
    <property type="term" value="P:ergosteryl 3-beta-D-glucoside catabolic process"/>
    <property type="evidence" value="ECO:0007669"/>
    <property type="project" value="TreeGrafter"/>
</dbReference>
<dbReference type="InterPro" id="IPR018087">
    <property type="entry name" value="Glyco_hydro_5_CS"/>
</dbReference>
<feature type="domain" description="Glycoside hydrolase family 5" evidence="5">
    <location>
        <begin position="150"/>
        <end position="231"/>
    </location>
</feature>
<evidence type="ECO:0000256" key="2">
    <source>
        <dbReference type="ARBA" id="ARBA00022801"/>
    </source>
</evidence>
<comment type="similarity">
    <text evidence="1">Belongs to the glycosyl hydrolase 5 (cellulase A) family.</text>
</comment>
<feature type="compositionally biased region" description="Low complexity" evidence="4">
    <location>
        <begin position="27"/>
        <end position="49"/>
    </location>
</feature>
<dbReference type="GO" id="GO:0000272">
    <property type="term" value="P:polysaccharide catabolic process"/>
    <property type="evidence" value="ECO:0007669"/>
    <property type="project" value="InterPro"/>
</dbReference>
<organism evidence="7 8">
    <name type="scientific">Podila minutissima</name>
    <dbReference type="NCBI Taxonomy" id="64525"/>
    <lineage>
        <taxon>Eukaryota</taxon>
        <taxon>Fungi</taxon>
        <taxon>Fungi incertae sedis</taxon>
        <taxon>Mucoromycota</taxon>
        <taxon>Mortierellomycotina</taxon>
        <taxon>Mortierellomycetes</taxon>
        <taxon>Mortierellales</taxon>
        <taxon>Mortierellaceae</taxon>
        <taxon>Podila</taxon>
    </lineage>
</organism>
<keyword evidence="2" id="KW-0378">Hydrolase</keyword>
<accession>A0A9P5VJS0</accession>
<feature type="compositionally biased region" description="Low complexity" evidence="4">
    <location>
        <begin position="742"/>
        <end position="768"/>
    </location>
</feature>
<dbReference type="Proteomes" id="UP000696485">
    <property type="component" value="Unassembled WGS sequence"/>
</dbReference>
<dbReference type="PANTHER" id="PTHR31308:SF5">
    <property type="entry name" value="ERGOSTERYL-BETA-GLUCOSIDASE"/>
    <property type="match status" value="1"/>
</dbReference>
<dbReference type="Pfam" id="PF00150">
    <property type="entry name" value="Cellulase"/>
    <property type="match status" value="1"/>
</dbReference>
<proteinExistence type="inferred from homology"/>
<feature type="region of interest" description="Disordered" evidence="4">
    <location>
        <begin position="1"/>
        <end position="49"/>
    </location>
</feature>
<sequence length="963" mass="107115">MHPSHSSVTLTDEQGHQAQEQEHPQHPRQQLLRQQHQTQSLSTSASDASLNTAATATATPIQRPFVNSAFRRNTDAAQDGSKSMFESQGVHATSTNPLHIHGPWFKDNTGRTVTLRGVNLSGASKMPVGCPSHQLDGFLDTDGTEISFVGRPFPLEDADEHLARLKHWGFNFLRFIVTWESIEHAGPGKYDYDFFDYLIKVFHKCKTYGFKCFIDPHQDVWSRFSGGSGAPLWTLHLAGLDPSHFPKTNAALVHNLYENPENFPKMVWATNYNKLAAATMFTLFFAGSTFAPDCVVDQMNIQDYLQTHYIKSYMALAEHITAQHGIEDDVVVGYDTLNEPSAGWVGVEDITKIPHHQELKKDATPTPLQSMILGQGTAQTVEFWISTFFGPKRKGSVTIDPKGTSAWLTPAKRAEKDKKFGWTRSSSFPKAGECIWAAHGVWDVPTKQALDPEYFSKDPETGEAYDFDHRSFLPFCRRFAQAVRTVHKAAVIFLEPPVNEIPPSLPPPHDDDDVAQFDISSRVVYAPHWYDGLTLLNKKWNFFNIDYLGVKRGRYPNYAAAVKIGEKAIKECFRNQLASIKEEGQAAIGYHPTLIGEIGIPYDMNGGKSYKPNGNYKDQMKAMDANMYALESNHLNFTLWNYCPDNSHKWGDQWNGEDLSLWSNNDRSRDPRRPVRKNGEATKSSDAYSLHNVDSTASFGNVSISVQDSPTDTPNLIRRSSSSVSVSAQGQKSPPVNARVATLSSTSSSSSNSLKSASSTSSSRPLISRPGESQGTAAGQYLDLGGRALPAFCRPFAQKVAGTPLELSFNLNTVTFKFSFKKAKMSELDHRSSMKVCAPTEIYLPRIHFPSAEDYLLSVQGSSKALTKVSSSSTLKPNDPVCPVTVSGGHWMWKENEQILYWWTNDEDENEQGADQKPRQPSPKDDVYEITVVGKKWTGNTVNHRSGGGSNLWSTVSQCCRIS</sequence>
<comment type="caution">
    <text evidence="7">The sequence shown here is derived from an EMBL/GenBank/DDBJ whole genome shotgun (WGS) entry which is preliminary data.</text>
</comment>
<feature type="compositionally biased region" description="Polar residues" evidence="4">
    <location>
        <begin position="703"/>
        <end position="714"/>
    </location>
</feature>
<dbReference type="SUPFAM" id="SSF51445">
    <property type="entry name" value="(Trans)glycosidases"/>
    <property type="match status" value="1"/>
</dbReference>
<evidence type="ECO:0000259" key="5">
    <source>
        <dbReference type="Pfam" id="PF00150"/>
    </source>
</evidence>
<evidence type="ECO:0000313" key="7">
    <source>
        <dbReference type="EMBL" id="KAF9327882.1"/>
    </source>
</evidence>
<keyword evidence="3" id="KW-0326">Glycosidase</keyword>
<evidence type="ECO:0000256" key="3">
    <source>
        <dbReference type="ARBA" id="ARBA00023295"/>
    </source>
</evidence>
<dbReference type="InterPro" id="IPR052066">
    <property type="entry name" value="Glycosphingolipid_Hydrolases"/>
</dbReference>
<evidence type="ECO:0000256" key="1">
    <source>
        <dbReference type="ARBA" id="ARBA00005641"/>
    </source>
</evidence>
<feature type="region of interest" description="Disordered" evidence="4">
    <location>
        <begin position="703"/>
        <end position="778"/>
    </location>
</feature>
<dbReference type="GO" id="GO:0050295">
    <property type="term" value="F:steryl-beta-glucosidase activity"/>
    <property type="evidence" value="ECO:0007669"/>
    <property type="project" value="TreeGrafter"/>
</dbReference>
<feature type="region of interest" description="Disordered" evidence="4">
    <location>
        <begin position="662"/>
        <end position="689"/>
    </location>
</feature>
<dbReference type="Gene3D" id="2.60.40.1180">
    <property type="entry name" value="Golgi alpha-mannosidase II"/>
    <property type="match status" value="1"/>
</dbReference>
<dbReference type="InterPro" id="IPR013780">
    <property type="entry name" value="Glyco_hydro_b"/>
</dbReference>
<dbReference type="EMBL" id="JAAAUY010000618">
    <property type="protein sequence ID" value="KAF9327882.1"/>
    <property type="molecule type" value="Genomic_DNA"/>
</dbReference>
<evidence type="ECO:0000256" key="4">
    <source>
        <dbReference type="SAM" id="MobiDB-lite"/>
    </source>
</evidence>
<dbReference type="InterPro" id="IPR041036">
    <property type="entry name" value="GH5_C"/>
</dbReference>
<dbReference type="PANTHER" id="PTHR31308">
    <property type="match status" value="1"/>
</dbReference>
<name>A0A9P5VJS0_9FUNG</name>
<evidence type="ECO:0008006" key="9">
    <source>
        <dbReference type="Google" id="ProtNLM"/>
    </source>
</evidence>
<feature type="compositionally biased region" description="Basic and acidic residues" evidence="4">
    <location>
        <begin position="666"/>
        <end position="680"/>
    </location>
</feature>
<gene>
    <name evidence="7" type="ORF">BG006_008869</name>
</gene>
<dbReference type="Gene3D" id="3.20.20.80">
    <property type="entry name" value="Glycosidases"/>
    <property type="match status" value="2"/>
</dbReference>
<protein>
    <recommendedName>
        <fullName evidence="9">Glycoside hydrolase</fullName>
    </recommendedName>
</protein>